<sequence length="361" mass="40046">MQSISAPPLPNCCNPIPNHFHFHHPHLKKKLTTTTILRSFPNRNQSHYSTSPSAITLSQAHSCSKQQDRFNNRSSESDPYHSHPVLLQFFSSTGNNSSDRQNPEAQSGEKEEEQGDGDTKNDKGLFTNMCWADLKAALGQRFNSGAIVCFVGVVFKDRHLALPHVAVPDITYIDWAELRRRGFKGVVFDKDNTLTAPYSLKLWGPLAPSLEQCKSVFGPNIAVFSNSAGLFEYDHDGSKARVLEGTIGIKVIRHRVKKPAGSAEEIENHFGCESSELIMVGDRPLTDIVYGNMNGFLTVLTEPLSLAEEPFIVRQCASVGEKTRNSPGQTLVRERVEAKKSQAIARRQAVCDRSTKCIEVP</sequence>
<dbReference type="PANTHER" id="PTHR19288">
    <property type="entry name" value="4-NITROPHENYLPHOSPHATASE-RELATED"/>
    <property type="match status" value="1"/>
</dbReference>
<evidence type="ECO:0000256" key="1">
    <source>
        <dbReference type="SAM" id="MobiDB-lite"/>
    </source>
</evidence>
<name>A0AA88AMN5_FICCA</name>
<keyword evidence="3" id="KW-1185">Reference proteome</keyword>
<dbReference type="SUPFAM" id="SSF56784">
    <property type="entry name" value="HAD-like"/>
    <property type="match status" value="1"/>
</dbReference>
<comment type="caution">
    <text evidence="2">The sequence shown here is derived from an EMBL/GenBank/DDBJ whole genome shotgun (WGS) entry which is preliminary data.</text>
</comment>
<feature type="region of interest" description="Disordered" evidence="1">
    <location>
        <begin position="91"/>
        <end position="121"/>
    </location>
</feature>
<dbReference type="AlphaFoldDB" id="A0AA88AMN5"/>
<evidence type="ECO:0000313" key="2">
    <source>
        <dbReference type="EMBL" id="GMN54900.1"/>
    </source>
</evidence>
<feature type="compositionally biased region" description="Polar residues" evidence="1">
    <location>
        <begin position="42"/>
        <end position="65"/>
    </location>
</feature>
<dbReference type="Gene3D" id="3.40.50.1000">
    <property type="entry name" value="HAD superfamily/HAD-like"/>
    <property type="match status" value="1"/>
</dbReference>
<dbReference type="GO" id="GO:0005737">
    <property type="term" value="C:cytoplasm"/>
    <property type="evidence" value="ECO:0007669"/>
    <property type="project" value="TreeGrafter"/>
</dbReference>
<dbReference type="GO" id="GO:0008962">
    <property type="term" value="F:phosphatidylglycerophosphatase activity"/>
    <property type="evidence" value="ECO:0007669"/>
    <property type="project" value="InterPro"/>
</dbReference>
<dbReference type="NCBIfam" id="TIGR01662">
    <property type="entry name" value="HAD-SF-IIIA"/>
    <property type="match status" value="1"/>
</dbReference>
<dbReference type="NCBIfam" id="TIGR01668">
    <property type="entry name" value="YqeG_hyp_ppase"/>
    <property type="match status" value="1"/>
</dbReference>
<dbReference type="Pfam" id="PF09419">
    <property type="entry name" value="PGP_phosphatase"/>
    <property type="match status" value="1"/>
</dbReference>
<dbReference type="EMBL" id="BTGU01000054">
    <property type="protein sequence ID" value="GMN54900.1"/>
    <property type="molecule type" value="Genomic_DNA"/>
</dbReference>
<dbReference type="FunFam" id="3.40.50.1000:FF:000148">
    <property type="entry name" value="Haloacid dehalogenase superfamily protein"/>
    <property type="match status" value="1"/>
</dbReference>
<proteinExistence type="predicted"/>
<protein>
    <submittedName>
        <fullName evidence="2">Uncharacterized protein</fullName>
    </submittedName>
</protein>
<feature type="compositionally biased region" description="Basic and acidic residues" evidence="1">
    <location>
        <begin position="66"/>
        <end position="79"/>
    </location>
</feature>
<dbReference type="InterPro" id="IPR006549">
    <property type="entry name" value="HAD-SF_hydro_IIIA"/>
</dbReference>
<dbReference type="InterPro" id="IPR010021">
    <property type="entry name" value="PGPP1/Gep4"/>
</dbReference>
<dbReference type="InterPro" id="IPR023214">
    <property type="entry name" value="HAD_sf"/>
</dbReference>
<organism evidence="2 3">
    <name type="scientific">Ficus carica</name>
    <name type="common">Common fig</name>
    <dbReference type="NCBI Taxonomy" id="3494"/>
    <lineage>
        <taxon>Eukaryota</taxon>
        <taxon>Viridiplantae</taxon>
        <taxon>Streptophyta</taxon>
        <taxon>Embryophyta</taxon>
        <taxon>Tracheophyta</taxon>
        <taxon>Spermatophyta</taxon>
        <taxon>Magnoliopsida</taxon>
        <taxon>eudicotyledons</taxon>
        <taxon>Gunneridae</taxon>
        <taxon>Pentapetalae</taxon>
        <taxon>rosids</taxon>
        <taxon>fabids</taxon>
        <taxon>Rosales</taxon>
        <taxon>Moraceae</taxon>
        <taxon>Ficeae</taxon>
        <taxon>Ficus</taxon>
    </lineage>
</organism>
<evidence type="ECO:0000313" key="3">
    <source>
        <dbReference type="Proteomes" id="UP001187192"/>
    </source>
</evidence>
<accession>A0AA88AMN5</accession>
<feature type="compositionally biased region" description="Polar residues" evidence="1">
    <location>
        <begin position="91"/>
        <end position="105"/>
    </location>
</feature>
<dbReference type="InterPro" id="IPR027706">
    <property type="entry name" value="PGP_Pase"/>
</dbReference>
<gene>
    <name evidence="2" type="ORF">TIFTF001_024034</name>
</gene>
<reference evidence="2" key="1">
    <citation type="submission" date="2023-07" db="EMBL/GenBank/DDBJ databases">
        <title>draft genome sequence of fig (Ficus carica).</title>
        <authorList>
            <person name="Takahashi T."/>
            <person name="Nishimura K."/>
        </authorList>
    </citation>
    <scope>NUCLEOTIDE SEQUENCE</scope>
</reference>
<dbReference type="InterPro" id="IPR036412">
    <property type="entry name" value="HAD-like_sf"/>
</dbReference>
<dbReference type="Proteomes" id="UP001187192">
    <property type="component" value="Unassembled WGS sequence"/>
</dbReference>
<feature type="region of interest" description="Disordered" evidence="1">
    <location>
        <begin position="42"/>
        <end position="79"/>
    </location>
</feature>
<dbReference type="PANTHER" id="PTHR19288:SF25">
    <property type="entry name" value="PHOSPHATIDYLGLYCEROPHOSPHATASE GEP4, MITOCHONDRIAL"/>
    <property type="match status" value="1"/>
</dbReference>